<keyword evidence="8" id="KW-1185">Reference proteome</keyword>
<evidence type="ECO:0000256" key="6">
    <source>
        <dbReference type="RuleBase" id="RU365002"/>
    </source>
</evidence>
<dbReference type="Pfam" id="PF10343">
    <property type="entry name" value="Q_salvage"/>
    <property type="match status" value="1"/>
</dbReference>
<dbReference type="GeneID" id="584962"/>
<dbReference type="AlphaFoldDB" id="A0A7M7HFC6"/>
<comment type="catalytic activity">
    <reaction evidence="5 6">
        <text>queuosine 5'-phosphate + H2O = queuine + D-ribose 5-phosphate</text>
        <dbReference type="Rhea" id="RHEA:75387"/>
        <dbReference type="ChEBI" id="CHEBI:15377"/>
        <dbReference type="ChEBI" id="CHEBI:17433"/>
        <dbReference type="ChEBI" id="CHEBI:78346"/>
        <dbReference type="ChEBI" id="CHEBI:194371"/>
    </reaction>
    <physiologicalReaction direction="left-to-right" evidence="5 6">
        <dbReference type="Rhea" id="RHEA:75388"/>
    </physiologicalReaction>
</comment>
<dbReference type="InParanoid" id="A0A7M7HFC6"/>
<proteinExistence type="inferred from homology"/>
<evidence type="ECO:0000256" key="5">
    <source>
        <dbReference type="ARBA" id="ARBA00048204"/>
    </source>
</evidence>
<dbReference type="Proteomes" id="UP000007110">
    <property type="component" value="Unassembled WGS sequence"/>
</dbReference>
<organism evidence="7 8">
    <name type="scientific">Strongylocentrotus purpuratus</name>
    <name type="common">Purple sea urchin</name>
    <dbReference type="NCBI Taxonomy" id="7668"/>
    <lineage>
        <taxon>Eukaryota</taxon>
        <taxon>Metazoa</taxon>
        <taxon>Echinodermata</taxon>
        <taxon>Eleutherozoa</taxon>
        <taxon>Echinozoa</taxon>
        <taxon>Echinoidea</taxon>
        <taxon>Euechinoidea</taxon>
        <taxon>Echinacea</taxon>
        <taxon>Camarodonta</taxon>
        <taxon>Echinidea</taxon>
        <taxon>Strongylocentrotidae</taxon>
        <taxon>Strongylocentrotus</taxon>
    </lineage>
</organism>
<reference evidence="7" key="2">
    <citation type="submission" date="2021-01" db="UniProtKB">
        <authorList>
            <consortium name="EnsemblMetazoa"/>
        </authorList>
    </citation>
    <scope>IDENTIFICATION</scope>
</reference>
<dbReference type="GO" id="GO:0016787">
    <property type="term" value="F:hydrolase activity"/>
    <property type="evidence" value="ECO:0007669"/>
    <property type="project" value="UniProtKB-KW"/>
</dbReference>
<dbReference type="FunCoup" id="A0A7M7HFC6">
    <property type="interactions" value="1113"/>
</dbReference>
<evidence type="ECO:0000313" key="7">
    <source>
        <dbReference type="EnsemblMetazoa" id="XP_011670677"/>
    </source>
</evidence>
<dbReference type="GO" id="GO:0006400">
    <property type="term" value="P:tRNA modification"/>
    <property type="evidence" value="ECO:0000318"/>
    <property type="project" value="GO_Central"/>
</dbReference>
<dbReference type="OrthoDB" id="416777at2759"/>
<name>A0A7M7HFC6_STRPU</name>
<evidence type="ECO:0000256" key="4">
    <source>
        <dbReference type="ARBA" id="ARBA00035393"/>
    </source>
</evidence>
<dbReference type="CTD" id="121410123"/>
<protein>
    <recommendedName>
        <fullName evidence="3 6">Queuosine 5'-phosphate N-glycosylase/hydrolase</fullName>
        <ecNumber evidence="6">3.2.2.-</ecNumber>
    </recommendedName>
    <alternativeName>
        <fullName evidence="4 6">Queuosine-nucleotide N-glycosylase/hydrolase</fullName>
    </alternativeName>
</protein>
<dbReference type="PANTHER" id="PTHR21314:SF0">
    <property type="entry name" value="QUEUOSINE 5'-PHOSPHATE N-GLYCOSYLASE_HYDROLASE"/>
    <property type="match status" value="1"/>
</dbReference>
<evidence type="ECO:0000256" key="1">
    <source>
        <dbReference type="ARBA" id="ARBA00022801"/>
    </source>
</evidence>
<dbReference type="EnsemblMetazoa" id="XM_011672375">
    <property type="protein sequence ID" value="XP_011670677"/>
    <property type="gene ID" value="LOC584962"/>
</dbReference>
<dbReference type="RefSeq" id="XP_011670677.2">
    <property type="nucleotide sequence ID" value="XM_011672375.2"/>
</dbReference>
<accession>A0A7M7HFC6</accession>
<reference evidence="8" key="1">
    <citation type="submission" date="2015-02" db="EMBL/GenBank/DDBJ databases">
        <title>Genome sequencing for Strongylocentrotus purpuratus.</title>
        <authorList>
            <person name="Murali S."/>
            <person name="Liu Y."/>
            <person name="Vee V."/>
            <person name="English A."/>
            <person name="Wang M."/>
            <person name="Skinner E."/>
            <person name="Han Y."/>
            <person name="Muzny D.M."/>
            <person name="Worley K.C."/>
            <person name="Gibbs R.A."/>
        </authorList>
    </citation>
    <scope>NUCLEOTIDE SEQUENCE</scope>
</reference>
<sequence>MSAKPLSPRESGRFIAEHCQDVTINQDAAKKVAQMIWESLDKQQYSIKSWKENALHPKTMTDATVDWIFVLDTLNFSFWSETNDKRYLVRYNNENHSGYWALCAALMRACDEGIPITSPSYYSKVTLDELRHVFRSETDTGIHLLDKRIENLHQTGKVLMEKFDGSFVNCIKCCENSAVKLIELVTSHFSSFRDVATFNGTAVSLYKRAQILVADIWACFEGQGHGCFTDIDTLTMFADYRVPQGLNYFGVLSYSDALKKRLEDETKLFTPGERLEVEIRGCSIWAVELILQEMRRIRGEDLKKGDVIVNSIIIDFYLWTYCKDHRDVMAHIPIHKIRSIYY</sequence>
<evidence type="ECO:0000256" key="3">
    <source>
        <dbReference type="ARBA" id="ARBA00035306"/>
    </source>
</evidence>
<comment type="similarity">
    <text evidence="2 6">Belongs to the QNG1 protein family.</text>
</comment>
<dbReference type="PANTHER" id="PTHR21314">
    <property type="entry name" value="QUEUOSINE 5'-PHOSPHATE N-GLYCOSYLASE_HYDROLASE-RELATED"/>
    <property type="match status" value="1"/>
</dbReference>
<evidence type="ECO:0000256" key="2">
    <source>
        <dbReference type="ARBA" id="ARBA00035119"/>
    </source>
</evidence>
<dbReference type="EC" id="3.2.2.-" evidence="6"/>
<dbReference type="OMA" id="FSFWSEE"/>
<evidence type="ECO:0000313" key="8">
    <source>
        <dbReference type="Proteomes" id="UP000007110"/>
    </source>
</evidence>
<comment type="function">
    <text evidence="6">Catalyzes the hydrolysis of queuosine 5'-phosphate, releasing the nucleobase queuine (q). Is required for salvage of queuine from exogenous queuosine (Q) that is imported and then converted to queuosine 5'-phosphate intracellularly.</text>
</comment>
<dbReference type="KEGG" id="spu:584962"/>
<dbReference type="InterPro" id="IPR019438">
    <property type="entry name" value="Q_salvage"/>
</dbReference>
<keyword evidence="1 6" id="KW-0378">Hydrolase</keyword>